<gene>
    <name evidence="2" type="ORF">I9W82_003329</name>
</gene>
<dbReference type="OrthoDB" id="75169at2759"/>
<feature type="active site" evidence="1">
    <location>
        <position position="45"/>
    </location>
</feature>
<dbReference type="Pfam" id="PF02567">
    <property type="entry name" value="PhzC-PhzF"/>
    <property type="match status" value="1"/>
</dbReference>
<accession>A0A8H7ZGJ4</accession>
<dbReference type="GeneID" id="93651958"/>
<protein>
    <submittedName>
        <fullName evidence="2">Uncharacterized protein</fullName>
    </submittedName>
</protein>
<dbReference type="Proteomes" id="UP000669133">
    <property type="component" value="Unassembled WGS sequence"/>
</dbReference>
<evidence type="ECO:0000313" key="3">
    <source>
        <dbReference type="Proteomes" id="UP000669133"/>
    </source>
</evidence>
<dbReference type="InterPro" id="IPR003719">
    <property type="entry name" value="Phenazine_PhzF-like"/>
</dbReference>
<dbReference type="EMBL" id="JAEOAQ010000003">
    <property type="protein sequence ID" value="KAG5419561.1"/>
    <property type="molecule type" value="Genomic_DNA"/>
</dbReference>
<dbReference type="AlphaFoldDB" id="A0A8H7ZGJ4"/>
<dbReference type="GO" id="GO:0005737">
    <property type="term" value="C:cytoplasm"/>
    <property type="evidence" value="ECO:0007669"/>
    <property type="project" value="TreeGrafter"/>
</dbReference>
<dbReference type="GO" id="GO:0016853">
    <property type="term" value="F:isomerase activity"/>
    <property type="evidence" value="ECO:0007669"/>
    <property type="project" value="TreeGrafter"/>
</dbReference>
<dbReference type="Gene3D" id="3.10.310.10">
    <property type="entry name" value="Diaminopimelate Epimerase, Chain A, domain 1"/>
    <property type="match status" value="2"/>
</dbReference>
<name>A0A8H7ZGJ4_9ASCO</name>
<proteinExistence type="predicted"/>
<dbReference type="PANTHER" id="PTHR13774:SF32">
    <property type="entry name" value="ANTISENSE-ENHANCING SEQUENCE 1"/>
    <property type="match status" value="1"/>
</dbReference>
<keyword evidence="3" id="KW-1185">Reference proteome</keyword>
<evidence type="ECO:0000256" key="1">
    <source>
        <dbReference type="PIRSR" id="PIRSR016184-1"/>
    </source>
</evidence>
<evidence type="ECO:0000313" key="2">
    <source>
        <dbReference type="EMBL" id="KAG5419561.1"/>
    </source>
</evidence>
<dbReference type="SUPFAM" id="SSF54506">
    <property type="entry name" value="Diaminopimelate epimerase-like"/>
    <property type="match status" value="1"/>
</dbReference>
<dbReference type="RefSeq" id="XP_067548677.1">
    <property type="nucleotide sequence ID" value="XM_067692282.1"/>
</dbReference>
<sequence>MPAFKQVDVFTSKPFKGNPVAVIMDASGLDTEEMQLIANWTNLSETTFVLPATSNKADYRVRIFTPKSELPFAGHPTIGTAHALLESGLISAKNGSVVQECGAGLVNLTIGQTGSISFELPHPTISPLNEGQIDALESDLGCAIDRKLRPALVDVGARWIVAHVTDAKTVLSVQPNFASMSKHDEQLGSTGVTIYGEWSEDHIEVRSFAPVCGVDEDPVCGSGNGSVAAFIRSHGCQDHALQSSQGKIVGREGALKLSISEEKILVGGSAITCIEGTINAK</sequence>
<dbReference type="PIRSF" id="PIRSF016184">
    <property type="entry name" value="PhzC_PhzF"/>
    <property type="match status" value="1"/>
</dbReference>
<dbReference type="NCBIfam" id="TIGR00654">
    <property type="entry name" value="PhzF_family"/>
    <property type="match status" value="1"/>
</dbReference>
<comment type="caution">
    <text evidence="2">The sequence shown here is derived from an EMBL/GenBank/DDBJ whole genome shotgun (WGS) entry which is preliminary data.</text>
</comment>
<reference evidence="2 3" key="1">
    <citation type="submission" date="2020-12" db="EMBL/GenBank/DDBJ databases">
        <title>Effect of drift, selection, and recombination on the evolution of hybrid genomes in Candida yeast pathogens.</title>
        <authorList>
            <person name="Mixao V."/>
            <person name="Ksiezopolska E."/>
            <person name="Saus E."/>
            <person name="Boekhout T."/>
            <person name="Gacser A."/>
            <person name="Gabaldon T."/>
        </authorList>
    </citation>
    <scope>NUCLEOTIDE SEQUENCE [LARGE SCALE GENOMIC DNA]</scope>
    <source>
        <strain evidence="2 3">BP57</strain>
    </source>
</reference>
<organism evidence="2 3">
    <name type="scientific">Candida metapsilosis</name>
    <dbReference type="NCBI Taxonomy" id="273372"/>
    <lineage>
        <taxon>Eukaryota</taxon>
        <taxon>Fungi</taxon>
        <taxon>Dikarya</taxon>
        <taxon>Ascomycota</taxon>
        <taxon>Saccharomycotina</taxon>
        <taxon>Pichiomycetes</taxon>
        <taxon>Debaryomycetaceae</taxon>
        <taxon>Candida/Lodderomyces clade</taxon>
        <taxon>Candida</taxon>
    </lineage>
</organism>
<dbReference type="PANTHER" id="PTHR13774">
    <property type="entry name" value="PHENAZINE BIOSYNTHESIS PROTEIN"/>
    <property type="match status" value="1"/>
</dbReference>